<dbReference type="InterPro" id="IPR001708">
    <property type="entry name" value="YidC/ALB3/OXA1/COX18"/>
</dbReference>
<evidence type="ECO:0000256" key="13">
    <source>
        <dbReference type="ARBA" id="ARBA00031538"/>
    </source>
</evidence>
<evidence type="ECO:0000256" key="16">
    <source>
        <dbReference type="RuleBase" id="RU003945"/>
    </source>
</evidence>
<keyword evidence="9 17" id="KW-0472">Membrane</keyword>
<evidence type="ECO:0000256" key="4">
    <source>
        <dbReference type="ARBA" id="ARBA00022448"/>
    </source>
</evidence>
<comment type="subunit">
    <text evidence="12">Interacts with the Sec translocase complex via SecD. Specifically interacts with transmembrane segments of nascent integral membrane proteins during membrane integration.</text>
</comment>
<keyword evidence="10" id="KW-0143">Chaperone</keyword>
<dbReference type="AlphaFoldDB" id="A0A2T0JRA8"/>
<evidence type="ECO:0000256" key="17">
    <source>
        <dbReference type="SAM" id="Phobius"/>
    </source>
</evidence>
<dbReference type="GO" id="GO:0032977">
    <property type="term" value="F:membrane insertase activity"/>
    <property type="evidence" value="ECO:0007669"/>
    <property type="project" value="InterPro"/>
</dbReference>
<sequence length="284" mass="31921">MSFIYHLISNILLFWHSLWDRVLDGAHTLSTDWAWVLGIVFLVLTVRAVLFPLFLRQVRSQQAIQRLQPKFAELKAKHQGDRVALQQELAELYQREKVSPFGAFLPMLVQIPIFIGLLHVLRHLNPDITNPITRTLYGWSETQFAEASRAELFGAPIAAGFNSGIGTVHIVAGVLIVAMITTTFLTSRMSILKSGWSENPQQRTVQRIMLYGIPVSLLFSGFIFPVGVILYWTTQNLFALGQQIWLNRRYPAGPPVEPLVPAVRAATSTPQVGAKPNRGRRASR</sequence>
<dbReference type="InterPro" id="IPR028055">
    <property type="entry name" value="YidC/Oxa/ALB_C"/>
</dbReference>
<dbReference type="InterPro" id="IPR047196">
    <property type="entry name" value="YidC_ALB_C"/>
</dbReference>
<evidence type="ECO:0000256" key="1">
    <source>
        <dbReference type="ARBA" id="ARBA00004651"/>
    </source>
</evidence>
<evidence type="ECO:0000256" key="9">
    <source>
        <dbReference type="ARBA" id="ARBA00023136"/>
    </source>
</evidence>
<keyword evidence="20" id="KW-1185">Reference proteome</keyword>
<dbReference type="PANTHER" id="PTHR12428">
    <property type="entry name" value="OXA1"/>
    <property type="match status" value="1"/>
</dbReference>
<dbReference type="CDD" id="cd20070">
    <property type="entry name" value="5TM_YidC_Alb3"/>
    <property type="match status" value="1"/>
</dbReference>
<feature type="domain" description="Membrane insertase YidC/Oxa/ALB C-terminal" evidence="18">
    <location>
        <begin position="35"/>
        <end position="248"/>
    </location>
</feature>
<evidence type="ECO:0000256" key="2">
    <source>
        <dbReference type="ARBA" id="ARBA00010527"/>
    </source>
</evidence>
<evidence type="ECO:0000256" key="11">
    <source>
        <dbReference type="ARBA" id="ARBA00025034"/>
    </source>
</evidence>
<feature type="transmembrane region" description="Helical" evidence="17">
    <location>
        <begin position="168"/>
        <end position="187"/>
    </location>
</feature>
<keyword evidence="5" id="KW-1003">Cell membrane</keyword>
<proteinExistence type="inferred from homology"/>
<evidence type="ECO:0000256" key="14">
    <source>
        <dbReference type="ARBA" id="ARBA00033245"/>
    </source>
</evidence>
<dbReference type="GO" id="GO:0015031">
    <property type="term" value="P:protein transport"/>
    <property type="evidence" value="ECO:0007669"/>
    <property type="project" value="UniProtKB-KW"/>
</dbReference>
<keyword evidence="4" id="KW-0813">Transport</keyword>
<evidence type="ECO:0000259" key="18">
    <source>
        <dbReference type="Pfam" id="PF02096"/>
    </source>
</evidence>
<keyword evidence="6 16" id="KW-0812">Transmembrane</keyword>
<comment type="subcellular location">
    <subcellularLocation>
        <location evidence="1">Cell membrane</location>
        <topology evidence="1">Multi-pass membrane protein</topology>
    </subcellularLocation>
    <subcellularLocation>
        <location evidence="16">Membrane</location>
        <topology evidence="16">Multi-pass membrane protein</topology>
    </subcellularLocation>
</comment>
<evidence type="ECO:0000256" key="3">
    <source>
        <dbReference type="ARBA" id="ARBA00015325"/>
    </source>
</evidence>
<accession>A0A2T0JRA8</accession>
<organism evidence="19 20">
    <name type="scientific">Actinoplanes italicus</name>
    <dbReference type="NCBI Taxonomy" id="113567"/>
    <lineage>
        <taxon>Bacteria</taxon>
        <taxon>Bacillati</taxon>
        <taxon>Actinomycetota</taxon>
        <taxon>Actinomycetes</taxon>
        <taxon>Micromonosporales</taxon>
        <taxon>Micromonosporaceae</taxon>
        <taxon>Actinoplanes</taxon>
    </lineage>
</organism>
<evidence type="ECO:0000313" key="19">
    <source>
        <dbReference type="EMBL" id="PRX10173.1"/>
    </source>
</evidence>
<evidence type="ECO:0000256" key="7">
    <source>
        <dbReference type="ARBA" id="ARBA00022927"/>
    </source>
</evidence>
<evidence type="ECO:0000256" key="5">
    <source>
        <dbReference type="ARBA" id="ARBA00022475"/>
    </source>
</evidence>
<reference evidence="19 20" key="1">
    <citation type="submission" date="2018-03" db="EMBL/GenBank/DDBJ databases">
        <title>Genomic Encyclopedia of Archaeal and Bacterial Type Strains, Phase II (KMG-II): from individual species to whole genera.</title>
        <authorList>
            <person name="Goeker M."/>
        </authorList>
    </citation>
    <scope>NUCLEOTIDE SEQUENCE [LARGE SCALE GENOMIC DNA]</scope>
    <source>
        <strain evidence="19 20">DSM 43146</strain>
    </source>
</reference>
<evidence type="ECO:0000256" key="6">
    <source>
        <dbReference type="ARBA" id="ARBA00022692"/>
    </source>
</evidence>
<comment type="function">
    <text evidence="11">Required for the insertion and/or proper folding and/or complex formation of integral membrane proteins into the membrane. Involved in integration of membrane proteins that insert both dependently and independently of the Sec translocase complex, as well as at least some lipoproteins. Aids folding of multispanning membrane proteins.</text>
</comment>
<dbReference type="NCBIfam" id="TIGR03592">
    <property type="entry name" value="yidC_oxa1_cterm"/>
    <property type="match status" value="1"/>
</dbReference>
<evidence type="ECO:0000256" key="8">
    <source>
        <dbReference type="ARBA" id="ARBA00022989"/>
    </source>
</evidence>
<feature type="transmembrane region" description="Helical" evidence="17">
    <location>
        <begin position="33"/>
        <end position="55"/>
    </location>
</feature>
<gene>
    <name evidence="19" type="ORF">CLV67_13458</name>
</gene>
<name>A0A2T0JRA8_9ACTN</name>
<evidence type="ECO:0000256" key="12">
    <source>
        <dbReference type="ARBA" id="ARBA00026028"/>
    </source>
</evidence>
<evidence type="ECO:0000256" key="15">
    <source>
        <dbReference type="ARBA" id="ARBA00033342"/>
    </source>
</evidence>
<keyword evidence="7" id="KW-0653">Protein transport</keyword>
<dbReference type="Proteomes" id="UP000239415">
    <property type="component" value="Unassembled WGS sequence"/>
</dbReference>
<comment type="caution">
    <text evidence="19">The sequence shown here is derived from an EMBL/GenBank/DDBJ whole genome shotgun (WGS) entry which is preliminary data.</text>
</comment>
<dbReference type="RefSeq" id="WP_106330426.1">
    <property type="nucleotide sequence ID" value="NZ_BOMO01000145.1"/>
</dbReference>
<protein>
    <recommendedName>
        <fullName evidence="3">Membrane protein insertase YidC</fullName>
    </recommendedName>
    <alternativeName>
        <fullName evidence="15">Foldase YidC</fullName>
    </alternativeName>
    <alternativeName>
        <fullName evidence="14">Membrane integrase YidC</fullName>
    </alternativeName>
    <alternativeName>
        <fullName evidence="13">Membrane protein YidC</fullName>
    </alternativeName>
</protein>
<feature type="transmembrane region" description="Helical" evidence="17">
    <location>
        <begin position="208"/>
        <end position="232"/>
    </location>
</feature>
<dbReference type="GO" id="GO:0005886">
    <property type="term" value="C:plasma membrane"/>
    <property type="evidence" value="ECO:0007669"/>
    <property type="project" value="UniProtKB-SubCell"/>
</dbReference>
<dbReference type="PANTHER" id="PTHR12428:SF65">
    <property type="entry name" value="CYTOCHROME C OXIDASE ASSEMBLY PROTEIN COX18, MITOCHONDRIAL"/>
    <property type="match status" value="1"/>
</dbReference>
<comment type="similarity">
    <text evidence="2">Belongs to the OXA1/ALB3/YidC family. Type 1 subfamily.</text>
</comment>
<dbReference type="GO" id="GO:0051205">
    <property type="term" value="P:protein insertion into membrane"/>
    <property type="evidence" value="ECO:0007669"/>
    <property type="project" value="TreeGrafter"/>
</dbReference>
<feature type="transmembrane region" description="Helical" evidence="17">
    <location>
        <begin position="101"/>
        <end position="121"/>
    </location>
</feature>
<evidence type="ECO:0000256" key="10">
    <source>
        <dbReference type="ARBA" id="ARBA00023186"/>
    </source>
</evidence>
<dbReference type="Pfam" id="PF02096">
    <property type="entry name" value="60KD_IMP"/>
    <property type="match status" value="1"/>
</dbReference>
<evidence type="ECO:0000313" key="20">
    <source>
        <dbReference type="Proteomes" id="UP000239415"/>
    </source>
</evidence>
<dbReference type="OrthoDB" id="9780552at2"/>
<keyword evidence="8 17" id="KW-1133">Transmembrane helix</keyword>
<dbReference type="EMBL" id="PVMZ01000034">
    <property type="protein sequence ID" value="PRX10173.1"/>
    <property type="molecule type" value="Genomic_DNA"/>
</dbReference>